<dbReference type="Proteomes" id="UP000593892">
    <property type="component" value="Chromosome"/>
</dbReference>
<dbReference type="EMBL" id="CP063849">
    <property type="protein sequence ID" value="QOY86515.1"/>
    <property type="molecule type" value="Genomic_DNA"/>
</dbReference>
<feature type="transmembrane region" description="Helical" evidence="7">
    <location>
        <begin position="451"/>
        <end position="472"/>
    </location>
</feature>
<dbReference type="Pfam" id="PF02687">
    <property type="entry name" value="FtsX"/>
    <property type="match status" value="2"/>
</dbReference>
<feature type="transmembrane region" description="Helical" evidence="7">
    <location>
        <begin position="409"/>
        <end position="431"/>
    </location>
</feature>
<feature type="domain" description="MacB-like periplasmic core" evidence="9">
    <location>
        <begin position="578"/>
        <end position="718"/>
    </location>
</feature>
<sequence length="890" mass="96294">MRFFRRRIPDHEIDAELRYHLDQLIASNLQGGMSPEEARRAALLEFGLPEPTKEACRDLRPYALATAAAGSLRQAWRGLARSPGFTTVAILTLALGTGANIALFSLVNAAVLRLIPVHEPERLVWFAPKPDEFGRMLNYPFYRSLEGDPRFDGLLCAFPAAVAAKAWNGATERVESELVSGTYFDVLGVRPYLGRLLTKDDDRVRLGHPVVVASHAYWTSHLGSDPKAIGRSIELNGAPYTLIGVAAPGFAGIEQGYPRSLFVPIQMKPAITPGWDGLDKPLIIWLWVVGRMKPGVDRAALGQELNERLHAFQEPYIQADRQLVASQRAMMRKRTLTLEPLRDAVLAARTRQHLRTLALIVMAVLLVTCANLAGLLLVRGLQRRKELATRLALGASRGRVIAHLVMESLLIGAFGGAAGLVLGGSLAPLLASQFPLLGEGSKLTVPLDFRVLGFALLLSMATSLVFGVAPAWQSTRLDLMAALKGGESGPRHSRMRHVLLAVQTGTALLLLVAAGLFATNLRRLFAFDAGFAVNRLLIAEMEPALNGYDGAQRLAFYRGLDRRLKELAGTAGSGIRAAALSNVAPISPYYWSMMFLRAGRREDKELVPRAVAVGPGYFETMGIPLRRGRLITERDDVGAQRVALISESLARRAYPGQDPIGQRFVGDLRKPLESTFEIVGVVADVQLSDPRRREGLSCVYVPYRQWPFPAQAIVVQLRLAGASEVRALELLRGVVRELDPKLGLYDVRTSEQALERTLSTERLTSWLSGFFALLAVVLVGTGLYGLVAREAAARRKEFGIRSALGADGSQLLWTLLRGVMAAVSAGLAAGLVGLVLLQPVMKGLLAGPGWEAAAVAAGALAVLVVVAVGATWGPGRGVARVETGAALRYE</sequence>
<dbReference type="RefSeq" id="WP_194448184.1">
    <property type="nucleotide sequence ID" value="NZ_CP063849.1"/>
</dbReference>
<dbReference type="NCBIfam" id="TIGR03434">
    <property type="entry name" value="ADOP"/>
    <property type="match status" value="1"/>
</dbReference>
<dbReference type="NCBIfam" id="NF038403">
    <property type="entry name" value="perm_prefix_1"/>
    <property type="match status" value="1"/>
</dbReference>
<evidence type="ECO:0000256" key="6">
    <source>
        <dbReference type="ARBA" id="ARBA00038076"/>
    </source>
</evidence>
<feature type="domain" description="ABC3 transporter permease C-terminal" evidence="8">
    <location>
        <begin position="360"/>
        <end position="477"/>
    </location>
</feature>
<feature type="transmembrane region" description="Helical" evidence="7">
    <location>
        <begin position="766"/>
        <end position="787"/>
    </location>
</feature>
<feature type="domain" description="ABC3 transporter permease C-terminal" evidence="8">
    <location>
        <begin position="770"/>
        <end position="880"/>
    </location>
</feature>
<organism evidence="10 11">
    <name type="scientific">Paludibaculum fermentans</name>
    <dbReference type="NCBI Taxonomy" id="1473598"/>
    <lineage>
        <taxon>Bacteria</taxon>
        <taxon>Pseudomonadati</taxon>
        <taxon>Acidobacteriota</taxon>
        <taxon>Terriglobia</taxon>
        <taxon>Bryobacterales</taxon>
        <taxon>Bryobacteraceae</taxon>
        <taxon>Paludibaculum</taxon>
    </lineage>
</organism>
<protein>
    <submittedName>
        <fullName evidence="10">ABC transporter permease</fullName>
    </submittedName>
</protein>
<dbReference type="GO" id="GO:0022857">
    <property type="term" value="F:transmembrane transporter activity"/>
    <property type="evidence" value="ECO:0007669"/>
    <property type="project" value="TreeGrafter"/>
</dbReference>
<keyword evidence="2" id="KW-1003">Cell membrane</keyword>
<dbReference type="GO" id="GO:0005886">
    <property type="term" value="C:plasma membrane"/>
    <property type="evidence" value="ECO:0007669"/>
    <property type="project" value="UniProtKB-SubCell"/>
</dbReference>
<evidence type="ECO:0000313" key="11">
    <source>
        <dbReference type="Proteomes" id="UP000593892"/>
    </source>
</evidence>
<feature type="transmembrane region" description="Helical" evidence="7">
    <location>
        <begin position="819"/>
        <end position="840"/>
    </location>
</feature>
<feature type="transmembrane region" description="Helical" evidence="7">
    <location>
        <begin position="357"/>
        <end position="378"/>
    </location>
</feature>
<keyword evidence="4 7" id="KW-1133">Transmembrane helix</keyword>
<keyword evidence="3 7" id="KW-0812">Transmembrane</keyword>
<evidence type="ECO:0000256" key="2">
    <source>
        <dbReference type="ARBA" id="ARBA00022475"/>
    </source>
</evidence>
<evidence type="ECO:0000256" key="7">
    <source>
        <dbReference type="SAM" id="Phobius"/>
    </source>
</evidence>
<dbReference type="Pfam" id="PF12704">
    <property type="entry name" value="MacB_PCD"/>
    <property type="match status" value="2"/>
</dbReference>
<dbReference type="PANTHER" id="PTHR30572">
    <property type="entry name" value="MEMBRANE COMPONENT OF TRANSPORTER-RELATED"/>
    <property type="match status" value="1"/>
</dbReference>
<accession>A0A7S7SK12</accession>
<keyword evidence="11" id="KW-1185">Reference proteome</keyword>
<dbReference type="InterPro" id="IPR050250">
    <property type="entry name" value="Macrolide_Exporter_MacB"/>
</dbReference>
<evidence type="ECO:0000256" key="3">
    <source>
        <dbReference type="ARBA" id="ARBA00022692"/>
    </source>
</evidence>
<evidence type="ECO:0000256" key="1">
    <source>
        <dbReference type="ARBA" id="ARBA00004651"/>
    </source>
</evidence>
<evidence type="ECO:0000313" key="10">
    <source>
        <dbReference type="EMBL" id="QOY86515.1"/>
    </source>
</evidence>
<dbReference type="InterPro" id="IPR003838">
    <property type="entry name" value="ABC3_permease_C"/>
</dbReference>
<dbReference type="KEGG" id="pfer:IRI77_27490"/>
<reference evidence="10 11" key="1">
    <citation type="submission" date="2020-10" db="EMBL/GenBank/DDBJ databases">
        <title>Complete genome sequence of Paludibaculum fermentans P105T, a facultatively anaerobic acidobacterium capable of dissimilatory Fe(III) reduction.</title>
        <authorList>
            <person name="Dedysh S.N."/>
            <person name="Beletsky A.V."/>
            <person name="Kulichevskaya I.S."/>
            <person name="Mardanov A.V."/>
            <person name="Ravin N.V."/>
        </authorList>
    </citation>
    <scope>NUCLEOTIDE SEQUENCE [LARGE SCALE GENOMIC DNA]</scope>
    <source>
        <strain evidence="10 11">P105</strain>
    </source>
</reference>
<evidence type="ECO:0000259" key="8">
    <source>
        <dbReference type="Pfam" id="PF02687"/>
    </source>
</evidence>
<comment type="similarity">
    <text evidence="6">Belongs to the ABC-4 integral membrane protein family.</text>
</comment>
<feature type="transmembrane region" description="Helical" evidence="7">
    <location>
        <begin position="498"/>
        <end position="518"/>
    </location>
</feature>
<evidence type="ECO:0000256" key="5">
    <source>
        <dbReference type="ARBA" id="ARBA00023136"/>
    </source>
</evidence>
<dbReference type="InterPro" id="IPR025857">
    <property type="entry name" value="MacB_PCD"/>
</dbReference>
<gene>
    <name evidence="10" type="ORF">IRI77_27490</name>
</gene>
<name>A0A7S7SK12_PALFE</name>
<dbReference type="InterPro" id="IPR017800">
    <property type="entry name" value="ADOP"/>
</dbReference>
<dbReference type="PANTHER" id="PTHR30572:SF4">
    <property type="entry name" value="ABC TRANSPORTER PERMEASE YTRF"/>
    <property type="match status" value="1"/>
</dbReference>
<evidence type="ECO:0000256" key="4">
    <source>
        <dbReference type="ARBA" id="ARBA00022989"/>
    </source>
</evidence>
<feature type="transmembrane region" description="Helical" evidence="7">
    <location>
        <begin position="85"/>
        <end position="107"/>
    </location>
</feature>
<dbReference type="AlphaFoldDB" id="A0A7S7SK12"/>
<proteinExistence type="inferred from homology"/>
<feature type="domain" description="MacB-like periplasmic core" evidence="9">
    <location>
        <begin position="86"/>
        <end position="307"/>
    </location>
</feature>
<keyword evidence="5 7" id="KW-0472">Membrane</keyword>
<feature type="transmembrane region" description="Helical" evidence="7">
    <location>
        <begin position="852"/>
        <end position="872"/>
    </location>
</feature>
<comment type="subcellular location">
    <subcellularLocation>
        <location evidence="1">Cell membrane</location>
        <topology evidence="1">Multi-pass membrane protein</topology>
    </subcellularLocation>
</comment>
<evidence type="ECO:0000259" key="9">
    <source>
        <dbReference type="Pfam" id="PF12704"/>
    </source>
</evidence>
<dbReference type="InterPro" id="IPR047928">
    <property type="entry name" value="Perm_prefix_1"/>
</dbReference>